<name>A0A097QT93_9EURY</name>
<dbReference type="Gene3D" id="3.40.50.11570">
    <property type="entry name" value="Protein of unknown function DUF257"/>
    <property type="match status" value="1"/>
</dbReference>
<dbReference type="HOGENOM" id="CLU_102063_1_0_2"/>
<dbReference type="EMBL" id="CP008887">
    <property type="protein sequence ID" value="AIU69683.1"/>
    <property type="molecule type" value="Genomic_DNA"/>
</dbReference>
<dbReference type="InterPro" id="IPR005489">
    <property type="entry name" value="DUF257"/>
</dbReference>
<sequence>MKDAKLAVATAKDIERILDEVRFGGFTLVKNYSMVGAELMLYALLNYTYGHSLPVIVEDIFDAFVGYVRHFDVMGLAPPMDHVGVLKVGGIDEVGNVFGKLQFEADPLLYIKKKERAVKEAIGDDPHVYIITGFERLLGFQRDIKSVYAIASHMREELGNEKRLVISIVEGHVIEGFPMNPLPLLEGVATSVIELHDREDLVCLDLKKSVFNILGGTNKLFIRPADVVGWC</sequence>
<dbReference type="RefSeq" id="WP_050002662.1">
    <property type="nucleotide sequence ID" value="NZ_CP008887.1"/>
</dbReference>
<organism evidence="1 2">
    <name type="scientific">Thermococcus eurythermalis</name>
    <dbReference type="NCBI Taxonomy" id="1505907"/>
    <lineage>
        <taxon>Archaea</taxon>
        <taxon>Methanobacteriati</taxon>
        <taxon>Methanobacteriota</taxon>
        <taxon>Thermococci</taxon>
        <taxon>Thermococcales</taxon>
        <taxon>Thermococcaceae</taxon>
        <taxon>Thermococcus</taxon>
    </lineage>
</organism>
<keyword evidence="2" id="KW-1185">Reference proteome</keyword>
<gene>
    <name evidence="1" type="ORF">TEU_04670</name>
</gene>
<dbReference type="OrthoDB" id="85940at2157"/>
<accession>A0A097QT93</accession>
<dbReference type="Proteomes" id="UP000029980">
    <property type="component" value="Chromosome"/>
</dbReference>
<dbReference type="STRING" id="1505907.TEU_04670"/>
<reference evidence="1 2" key="1">
    <citation type="journal article" date="2015" name="Int. J. Syst. Evol. Microbiol.">
        <title>Thermococcus eurythermalis sp. nov., a conditional piezophilic hyperthermophilic archaeon with a wide temperature range isolated from an oil-immersed chimney in the Guaymas Basin.</title>
        <authorList>
            <person name="Zhao W."/>
            <person name="Zeng X."/>
            <person name="Xiao X."/>
        </authorList>
    </citation>
    <scope>NUCLEOTIDE SEQUENCE [LARGE SCALE GENOMIC DNA]</scope>
    <source>
        <strain evidence="1 2">A501</strain>
    </source>
</reference>
<evidence type="ECO:0000313" key="1">
    <source>
        <dbReference type="EMBL" id="AIU69683.1"/>
    </source>
</evidence>
<dbReference type="Pfam" id="PF03192">
    <property type="entry name" value="DUF257"/>
    <property type="match status" value="1"/>
</dbReference>
<dbReference type="AlphaFoldDB" id="A0A097QT93"/>
<dbReference type="KEGG" id="teu:TEU_04670"/>
<evidence type="ECO:0000313" key="2">
    <source>
        <dbReference type="Proteomes" id="UP000029980"/>
    </source>
</evidence>
<proteinExistence type="predicted"/>
<dbReference type="GeneID" id="25152728"/>
<protein>
    <submittedName>
        <fullName evidence="1">Uncharacterized protein</fullName>
    </submittedName>
</protein>